<evidence type="ECO:0000256" key="2">
    <source>
        <dbReference type="ARBA" id="ARBA00022722"/>
    </source>
</evidence>
<dbReference type="InterPro" id="IPR050891">
    <property type="entry name" value="TatD-type_Hydrolase"/>
</dbReference>
<protein>
    <recommendedName>
        <fullName evidence="7">TatD related DNase</fullName>
    </recommendedName>
</protein>
<dbReference type="SUPFAM" id="SSF51556">
    <property type="entry name" value="Metallo-dependent hydrolases"/>
    <property type="match status" value="1"/>
</dbReference>
<dbReference type="InterPro" id="IPR032466">
    <property type="entry name" value="Metal_Hydrolase"/>
</dbReference>
<feature type="binding site" evidence="5">
    <location>
        <position position="186"/>
    </location>
    <ligand>
        <name>a divalent metal cation</name>
        <dbReference type="ChEBI" id="CHEBI:60240"/>
        <label>2</label>
    </ligand>
</feature>
<gene>
    <name evidence="6" type="ORF">CROE0942_LOCUS4647</name>
</gene>
<dbReference type="PIRSF" id="PIRSF005902">
    <property type="entry name" value="DNase_TatD"/>
    <property type="match status" value="1"/>
</dbReference>
<dbReference type="GO" id="GO:0005829">
    <property type="term" value="C:cytosol"/>
    <property type="evidence" value="ECO:0007669"/>
    <property type="project" value="TreeGrafter"/>
</dbReference>
<dbReference type="PANTHER" id="PTHR10060:SF15">
    <property type="entry name" value="DEOXYRIBONUCLEASE TATDN1"/>
    <property type="match status" value="1"/>
</dbReference>
<evidence type="ECO:0008006" key="7">
    <source>
        <dbReference type="Google" id="ProtNLM"/>
    </source>
</evidence>
<feature type="binding site" evidence="5">
    <location>
        <position position="161"/>
    </location>
    <ligand>
        <name>a divalent metal cation</name>
        <dbReference type="ChEBI" id="CHEBI:60240"/>
        <label>2</label>
    </ligand>
</feature>
<evidence type="ECO:0000256" key="4">
    <source>
        <dbReference type="ARBA" id="ARBA00022801"/>
    </source>
</evidence>
<dbReference type="InterPro" id="IPR001130">
    <property type="entry name" value="TatD-like"/>
</dbReference>
<dbReference type="PANTHER" id="PTHR10060">
    <property type="entry name" value="TATD FAMILY DEOXYRIBONUCLEASE"/>
    <property type="match status" value="1"/>
</dbReference>
<dbReference type="GO" id="GO:0008296">
    <property type="term" value="F:3'-5'-DNA exonuclease activity"/>
    <property type="evidence" value="ECO:0007669"/>
    <property type="project" value="TreeGrafter"/>
</dbReference>
<dbReference type="Pfam" id="PF01026">
    <property type="entry name" value="TatD_DNase"/>
    <property type="match status" value="1"/>
</dbReference>
<feature type="binding site" evidence="5">
    <location>
        <position position="124"/>
    </location>
    <ligand>
        <name>a divalent metal cation</name>
        <dbReference type="ChEBI" id="CHEBI:60240"/>
        <label>1</label>
    </ligand>
</feature>
<organism evidence="6">
    <name type="scientific">Cafeteria roenbergensis</name>
    <name type="common">Marine flagellate</name>
    <dbReference type="NCBI Taxonomy" id="33653"/>
    <lineage>
        <taxon>Eukaryota</taxon>
        <taxon>Sar</taxon>
        <taxon>Stramenopiles</taxon>
        <taxon>Bigyra</taxon>
        <taxon>Opalozoa</taxon>
        <taxon>Bicosoecida</taxon>
        <taxon>Cafeteriaceae</taxon>
        <taxon>Cafeteria</taxon>
    </lineage>
</organism>
<proteinExistence type="inferred from homology"/>
<dbReference type="GO" id="GO:0046872">
    <property type="term" value="F:metal ion binding"/>
    <property type="evidence" value="ECO:0007669"/>
    <property type="project" value="UniProtKB-KW"/>
</dbReference>
<feature type="binding site" evidence="5">
    <location>
        <position position="234"/>
    </location>
    <ligand>
        <name>a divalent metal cation</name>
        <dbReference type="ChEBI" id="CHEBI:60240"/>
        <label>1</label>
    </ligand>
</feature>
<dbReference type="CDD" id="cd01310">
    <property type="entry name" value="TatD_DNAse"/>
    <property type="match status" value="1"/>
</dbReference>
<sequence>MAAVAAASAPAGSRSLFVDIGANMTDSMFSGTYRGKSKHDPDLDEVLERAWANGVDKMLVTAGCLAETAEAAKLAEKDDRLFFTVGVHPTRAGEFDKATSPEAHVAALMAVIDAAGGKVKAIGECGLDADRTHFCSMEAQARHFPRHFELAEATGLPMFFHSRGCHDAFIDIVRSNRDRFRHGVVHSFTGSAEEAKQLMELDLYIGVNGCSLKTAANLEVVKTIPLHRMMLETDAPWCGVKRTHAGFEYVRTEFPTVKKPEKKVPGHCVKDRCEPCHIRQVAEVVAALHGVSVEEVAAVTTANATRVFFS</sequence>
<keyword evidence="3 5" id="KW-0479">Metal-binding</keyword>
<accession>A0A7S0PAX0</accession>
<keyword evidence="2" id="KW-0540">Nuclease</keyword>
<reference evidence="6" key="1">
    <citation type="submission" date="2021-01" db="EMBL/GenBank/DDBJ databases">
        <authorList>
            <person name="Corre E."/>
            <person name="Pelletier E."/>
            <person name="Niang G."/>
            <person name="Scheremetjew M."/>
            <person name="Finn R."/>
            <person name="Kale V."/>
            <person name="Holt S."/>
            <person name="Cochrane G."/>
            <person name="Meng A."/>
            <person name="Brown T."/>
            <person name="Cohen L."/>
        </authorList>
    </citation>
    <scope>NUCLEOTIDE SEQUENCE</scope>
    <source>
        <strain evidence="6">E4-10</strain>
    </source>
</reference>
<comment type="similarity">
    <text evidence="1">Belongs to the metallo-dependent hydrolases superfamily. TatD-type hydrolase family.</text>
</comment>
<name>A0A7S0PAX0_CAFRO</name>
<evidence type="ECO:0000256" key="1">
    <source>
        <dbReference type="ARBA" id="ARBA00009275"/>
    </source>
</evidence>
<evidence type="ECO:0000256" key="3">
    <source>
        <dbReference type="ARBA" id="ARBA00022723"/>
    </source>
</evidence>
<evidence type="ECO:0000256" key="5">
    <source>
        <dbReference type="PIRSR" id="PIRSR005902-1"/>
    </source>
</evidence>
<keyword evidence="4" id="KW-0378">Hydrolase</keyword>
<dbReference type="EMBL" id="HBET01006900">
    <property type="protein sequence ID" value="CAD8560311.1"/>
    <property type="molecule type" value="Transcribed_RNA"/>
</dbReference>
<dbReference type="AlphaFoldDB" id="A0A7S0PAX0"/>
<evidence type="ECO:0000313" key="6">
    <source>
        <dbReference type="EMBL" id="CAD8560311.1"/>
    </source>
</evidence>
<dbReference type="Gene3D" id="3.20.20.140">
    <property type="entry name" value="Metal-dependent hydrolases"/>
    <property type="match status" value="1"/>
</dbReference>